<reference evidence="5" key="1">
    <citation type="submission" date="2023-04" db="EMBL/GenBank/DDBJ databases">
        <title>Comparative genomic analysis of Cohnella hashimotonis sp. nov., isolated from the International Space Station.</title>
        <authorList>
            <person name="Venkateswaran K."/>
            <person name="Simpson A."/>
        </authorList>
    </citation>
    <scope>NUCLEOTIDE SEQUENCE</scope>
    <source>
        <strain evidence="5">F6_2S_P_1</strain>
    </source>
</reference>
<dbReference type="InterPro" id="IPR020449">
    <property type="entry name" value="Tscrpt_reg_AraC-type_HTH"/>
</dbReference>
<dbReference type="InterPro" id="IPR018062">
    <property type="entry name" value="HTH_AraC-typ_CS"/>
</dbReference>
<comment type="caution">
    <text evidence="5">The sequence shown here is derived from an EMBL/GenBank/DDBJ whole genome shotgun (WGS) entry which is preliminary data.</text>
</comment>
<dbReference type="SMART" id="SM00342">
    <property type="entry name" value="HTH_ARAC"/>
    <property type="match status" value="1"/>
</dbReference>
<keyword evidence="2" id="KW-0238">DNA-binding</keyword>
<dbReference type="Proteomes" id="UP001161691">
    <property type="component" value="Unassembled WGS sequence"/>
</dbReference>
<evidence type="ECO:0000256" key="3">
    <source>
        <dbReference type="ARBA" id="ARBA00023163"/>
    </source>
</evidence>
<dbReference type="PROSITE" id="PS01124">
    <property type="entry name" value="HTH_ARAC_FAMILY_2"/>
    <property type="match status" value="1"/>
</dbReference>
<evidence type="ECO:0000259" key="4">
    <source>
        <dbReference type="PROSITE" id="PS01124"/>
    </source>
</evidence>
<protein>
    <submittedName>
        <fullName evidence="5">AraC family transcriptional regulator</fullName>
    </submittedName>
</protein>
<evidence type="ECO:0000256" key="2">
    <source>
        <dbReference type="ARBA" id="ARBA00023125"/>
    </source>
</evidence>
<dbReference type="PANTHER" id="PTHR43280">
    <property type="entry name" value="ARAC-FAMILY TRANSCRIPTIONAL REGULATOR"/>
    <property type="match status" value="1"/>
</dbReference>
<dbReference type="EMBL" id="JAGRPV010000001">
    <property type="protein sequence ID" value="MDI4648569.1"/>
    <property type="molecule type" value="Genomic_DNA"/>
</dbReference>
<organism evidence="5 6">
    <name type="scientific">Cohnella hashimotonis</name>
    <dbReference type="NCBI Taxonomy" id="2826895"/>
    <lineage>
        <taxon>Bacteria</taxon>
        <taxon>Bacillati</taxon>
        <taxon>Bacillota</taxon>
        <taxon>Bacilli</taxon>
        <taxon>Bacillales</taxon>
        <taxon>Paenibacillaceae</taxon>
        <taxon>Cohnella</taxon>
    </lineage>
</organism>
<gene>
    <name evidence="5" type="ORF">KB449_26685</name>
</gene>
<dbReference type="PROSITE" id="PS00041">
    <property type="entry name" value="HTH_ARAC_FAMILY_1"/>
    <property type="match status" value="1"/>
</dbReference>
<sequence>MLIREHGTLKLQPAGAGGVHPYHEILYIDSGESELQWMGRYYKLACPALLVIPAHTPHWLTPCASGVRGWYMEADIQQELLPGYEVILQWNQMQSGAETTAWSQPLLAGISGITSVIASYEAGELDPRTAHQLLECDIRKLLLLVRSAVAASAHTASPPDNNPSSQPVERHLYPLVRYMERFYTDNITIEDLSQMCNLTPSYVIRLFKQTFGATPIQYLQELRLKAAISYLGSTDLPVQQIAELTGFSNLHYFSRMFKMKVGESPSTWRKRMSAHGPLLPIAQGYDSWR</sequence>
<evidence type="ECO:0000313" key="5">
    <source>
        <dbReference type="EMBL" id="MDI4648569.1"/>
    </source>
</evidence>
<keyword evidence="1" id="KW-0805">Transcription regulation</keyword>
<feature type="domain" description="HTH araC/xylS-type" evidence="4">
    <location>
        <begin position="173"/>
        <end position="271"/>
    </location>
</feature>
<dbReference type="SUPFAM" id="SSF51182">
    <property type="entry name" value="RmlC-like cupins"/>
    <property type="match status" value="1"/>
</dbReference>
<keyword evidence="6" id="KW-1185">Reference proteome</keyword>
<dbReference type="PRINTS" id="PR00032">
    <property type="entry name" value="HTHARAC"/>
</dbReference>
<dbReference type="InterPro" id="IPR011051">
    <property type="entry name" value="RmlC_Cupin_sf"/>
</dbReference>
<dbReference type="Pfam" id="PF12833">
    <property type="entry name" value="HTH_18"/>
    <property type="match status" value="1"/>
</dbReference>
<accession>A0ABT6TPA6</accession>
<dbReference type="Gene3D" id="1.10.10.60">
    <property type="entry name" value="Homeodomain-like"/>
    <property type="match status" value="2"/>
</dbReference>
<keyword evidence="3" id="KW-0804">Transcription</keyword>
<name>A0ABT6TPA6_9BACL</name>
<dbReference type="SUPFAM" id="SSF46689">
    <property type="entry name" value="Homeodomain-like"/>
    <property type="match status" value="2"/>
</dbReference>
<proteinExistence type="predicted"/>
<dbReference type="InterPro" id="IPR009057">
    <property type="entry name" value="Homeodomain-like_sf"/>
</dbReference>
<dbReference type="RefSeq" id="WP_282911273.1">
    <property type="nucleotide sequence ID" value="NZ_JAGRPV010000001.1"/>
</dbReference>
<evidence type="ECO:0000313" key="6">
    <source>
        <dbReference type="Proteomes" id="UP001161691"/>
    </source>
</evidence>
<dbReference type="PANTHER" id="PTHR43280:SF2">
    <property type="entry name" value="HTH-TYPE TRANSCRIPTIONAL REGULATOR EXSA"/>
    <property type="match status" value="1"/>
</dbReference>
<dbReference type="InterPro" id="IPR018060">
    <property type="entry name" value="HTH_AraC"/>
</dbReference>
<evidence type="ECO:0000256" key="1">
    <source>
        <dbReference type="ARBA" id="ARBA00023015"/>
    </source>
</evidence>